<reference evidence="1" key="1">
    <citation type="submission" date="2022-07" db="EMBL/GenBank/DDBJ databases">
        <title>Phylogenomic reconstructions and comparative analyses of Kickxellomycotina fungi.</title>
        <authorList>
            <person name="Reynolds N.K."/>
            <person name="Stajich J.E."/>
            <person name="Barry K."/>
            <person name="Grigoriev I.V."/>
            <person name="Crous P."/>
            <person name="Smith M.E."/>
        </authorList>
    </citation>
    <scope>NUCLEOTIDE SEQUENCE</scope>
    <source>
        <strain evidence="1">BCRC 34381</strain>
    </source>
</reference>
<accession>A0A9W7YD26</accession>
<evidence type="ECO:0000313" key="2">
    <source>
        <dbReference type="Proteomes" id="UP001143981"/>
    </source>
</evidence>
<comment type="caution">
    <text evidence="1">The sequence shown here is derived from an EMBL/GenBank/DDBJ whole genome shotgun (WGS) entry which is preliminary data.</text>
</comment>
<dbReference type="OrthoDB" id="5594225at2759"/>
<dbReference type="AlphaFoldDB" id="A0A9W7YD26"/>
<sequence length="445" mass="49435">MHIAARGPISSAEFLQGVAGALKLQTSRWLNVKCAVFEFGSGVLESMNERYVDPKVFAGLFARNIHRLAALDIKILGRHDGPQCDFLSMITDMYAGQLVRFSADADLSLQSARFSSDLAGLRLSMKPLLIQTLPKIDPRQLQHLSLFDVVANFEWNIFARSKTGGQLVFKNLRELSIGYSLDSDMGAAATPPAAQSDKHCGVQLRFPVLKRLHVFRCPRNCILLSKGIYPPKLDKAVIECSPGVGALEKIKDLAPSKELTAILTKVDDGEMDRYYRAMNRLFSSGIISERPSLVLRTKRAVPDPERINWTCLAALNIHTYVTTTVLLGLLEKLPNLDRLDASYLISNHRRGEVCISHGRCNNAEQSEGAPSKLKHVRLRFVLDSKLSDRDTGFVLYLMTRTEALVSLSTTSAMQSRLAKLVAKHVEQHPHLQHINLATTIKQVAV</sequence>
<organism evidence="1 2">
    <name type="scientific">Coemansia biformis</name>
    <dbReference type="NCBI Taxonomy" id="1286918"/>
    <lineage>
        <taxon>Eukaryota</taxon>
        <taxon>Fungi</taxon>
        <taxon>Fungi incertae sedis</taxon>
        <taxon>Zoopagomycota</taxon>
        <taxon>Kickxellomycotina</taxon>
        <taxon>Kickxellomycetes</taxon>
        <taxon>Kickxellales</taxon>
        <taxon>Kickxellaceae</taxon>
        <taxon>Coemansia</taxon>
    </lineage>
</organism>
<gene>
    <name evidence="1" type="ORF">LPJ61_002576</name>
</gene>
<proteinExistence type="predicted"/>
<protein>
    <submittedName>
        <fullName evidence="1">Uncharacterized protein</fullName>
    </submittedName>
</protein>
<name>A0A9W7YD26_9FUNG</name>
<keyword evidence="2" id="KW-1185">Reference proteome</keyword>
<dbReference type="Proteomes" id="UP001143981">
    <property type="component" value="Unassembled WGS sequence"/>
</dbReference>
<evidence type="ECO:0000313" key="1">
    <source>
        <dbReference type="EMBL" id="KAJ1731350.1"/>
    </source>
</evidence>
<dbReference type="EMBL" id="JANBOI010000339">
    <property type="protein sequence ID" value="KAJ1731350.1"/>
    <property type="molecule type" value="Genomic_DNA"/>
</dbReference>